<dbReference type="GO" id="GO:0005198">
    <property type="term" value="F:structural molecule activity"/>
    <property type="evidence" value="ECO:0007669"/>
    <property type="project" value="UniProtKB-UniRule"/>
</dbReference>
<dbReference type="PANTHER" id="PTHR34653">
    <property type="match status" value="1"/>
</dbReference>
<proteinExistence type="inferred from homology"/>
<dbReference type="AlphaFoldDB" id="A0A2W4ZW47"/>
<keyword evidence="6" id="KW-0969">Cilium</keyword>
<name>A0A2W4ZW47_9BACT</name>
<dbReference type="Proteomes" id="UP000249557">
    <property type="component" value="Unassembled WGS sequence"/>
</dbReference>
<evidence type="ECO:0000256" key="5">
    <source>
        <dbReference type="NCBIfam" id="TIGR00205"/>
    </source>
</evidence>
<dbReference type="GO" id="GO:0003774">
    <property type="term" value="F:cytoskeletal motor activity"/>
    <property type="evidence" value="ECO:0007669"/>
    <property type="project" value="InterPro"/>
</dbReference>
<evidence type="ECO:0000256" key="2">
    <source>
        <dbReference type="ARBA" id="ARBA00009272"/>
    </source>
</evidence>
<organism evidence="6 7">
    <name type="scientific">Micavibrio aeruginosavorus</name>
    <dbReference type="NCBI Taxonomy" id="349221"/>
    <lineage>
        <taxon>Bacteria</taxon>
        <taxon>Pseudomonadati</taxon>
        <taxon>Bdellovibrionota</taxon>
        <taxon>Bdellovibrionia</taxon>
        <taxon>Bdellovibrionales</taxon>
        <taxon>Pseudobdellovibrionaceae</taxon>
        <taxon>Micavibrio</taxon>
    </lineage>
</organism>
<dbReference type="GO" id="GO:0071973">
    <property type="term" value="P:bacterial-type flagellum-dependent cell motility"/>
    <property type="evidence" value="ECO:0007669"/>
    <property type="project" value="InterPro"/>
</dbReference>
<dbReference type="EMBL" id="QFNK01000112">
    <property type="protein sequence ID" value="PZO86514.1"/>
    <property type="molecule type" value="Genomic_DNA"/>
</dbReference>
<keyword evidence="3 4" id="KW-0975">Bacterial flagellum</keyword>
<dbReference type="InterPro" id="IPR001624">
    <property type="entry name" value="FliE"/>
</dbReference>
<dbReference type="HAMAP" id="MF_00724">
    <property type="entry name" value="FliE"/>
    <property type="match status" value="1"/>
</dbReference>
<comment type="similarity">
    <text evidence="2 4">Belongs to the FliE family.</text>
</comment>
<sequence length="100" mass="10329">MIDKIGNAAAANAYANTAKSMLGEAPVKGPSFSDFLGNGLMGGINMMKAGETMSAKAITGDASLPDVVQAVNAADMSLKTIVAVRDKLVGAYTEMMRMQI</sequence>
<reference evidence="6 7" key="1">
    <citation type="submission" date="2017-08" db="EMBL/GenBank/DDBJ databases">
        <title>Infants hospitalized years apart are colonized by the same room-sourced microbial strains.</title>
        <authorList>
            <person name="Brooks B."/>
            <person name="Olm M.R."/>
            <person name="Firek B.A."/>
            <person name="Baker R."/>
            <person name="Thomas B.C."/>
            <person name="Morowitz M.J."/>
            <person name="Banfield J.F."/>
        </authorList>
    </citation>
    <scope>NUCLEOTIDE SEQUENCE [LARGE SCALE GENOMIC DNA]</scope>
    <source>
        <strain evidence="6">S2_018_000_R2_104</strain>
    </source>
</reference>
<evidence type="ECO:0000256" key="1">
    <source>
        <dbReference type="ARBA" id="ARBA00004117"/>
    </source>
</evidence>
<gene>
    <name evidence="4 6" type="primary">fliE</name>
    <name evidence="6" type="ORF">DI626_06375</name>
</gene>
<evidence type="ECO:0000313" key="7">
    <source>
        <dbReference type="Proteomes" id="UP000249557"/>
    </source>
</evidence>
<evidence type="ECO:0000256" key="4">
    <source>
        <dbReference type="HAMAP-Rule" id="MF_00724"/>
    </source>
</evidence>
<dbReference type="Pfam" id="PF02049">
    <property type="entry name" value="FliE"/>
    <property type="match status" value="1"/>
</dbReference>
<dbReference type="NCBIfam" id="TIGR00205">
    <property type="entry name" value="fliE"/>
    <property type="match status" value="1"/>
</dbReference>
<evidence type="ECO:0000313" key="6">
    <source>
        <dbReference type="EMBL" id="PZO86514.1"/>
    </source>
</evidence>
<evidence type="ECO:0000256" key="3">
    <source>
        <dbReference type="ARBA" id="ARBA00023143"/>
    </source>
</evidence>
<dbReference type="PANTHER" id="PTHR34653:SF1">
    <property type="entry name" value="FLAGELLAR HOOK-BASAL BODY COMPLEX PROTEIN FLIE"/>
    <property type="match status" value="1"/>
</dbReference>
<dbReference type="GO" id="GO:0009425">
    <property type="term" value="C:bacterial-type flagellum basal body"/>
    <property type="evidence" value="ECO:0007669"/>
    <property type="project" value="UniProtKB-SubCell"/>
</dbReference>
<comment type="subcellular location">
    <subcellularLocation>
        <location evidence="1 4">Bacterial flagellum basal body</location>
    </subcellularLocation>
</comment>
<keyword evidence="6" id="KW-0966">Cell projection</keyword>
<accession>A0A2W4ZW47</accession>
<keyword evidence="6" id="KW-0282">Flagellum</keyword>
<comment type="caution">
    <text evidence="6">The sequence shown here is derived from an EMBL/GenBank/DDBJ whole genome shotgun (WGS) entry which is preliminary data.</text>
</comment>
<protein>
    <recommendedName>
        <fullName evidence="4 5">Flagellar hook-basal body complex protein FliE</fullName>
    </recommendedName>
</protein>